<reference evidence="2 3" key="1">
    <citation type="journal article" date="2007" name="Science">
        <title>The Fusarium graminearum genome reveals a link between localized polymorphism and pathogen specialization.</title>
        <authorList>
            <person name="Cuomo C.A."/>
            <person name="Gueldener U."/>
            <person name="Xu J.-R."/>
            <person name="Trail F."/>
            <person name="Turgeon B.G."/>
            <person name="Di Pietro A."/>
            <person name="Walton J.D."/>
            <person name="Ma L.-J."/>
            <person name="Baker S.E."/>
            <person name="Rep M."/>
            <person name="Adam G."/>
            <person name="Antoniw J."/>
            <person name="Baldwin T."/>
            <person name="Calvo S.E."/>
            <person name="Chang Y.-L."/>
            <person name="DeCaprio D."/>
            <person name="Gale L.R."/>
            <person name="Gnerre S."/>
            <person name="Goswami R.S."/>
            <person name="Hammond-Kosack K."/>
            <person name="Harris L.J."/>
            <person name="Hilburn K."/>
            <person name="Kennell J.C."/>
            <person name="Kroken S."/>
            <person name="Magnuson J.K."/>
            <person name="Mannhaupt G."/>
            <person name="Mauceli E.W."/>
            <person name="Mewes H.-W."/>
            <person name="Mitterbauer R."/>
            <person name="Muehlbauer G."/>
            <person name="Muensterkoetter M."/>
            <person name="Nelson D."/>
            <person name="O'Donnell K."/>
            <person name="Ouellet T."/>
            <person name="Qi W."/>
            <person name="Quesneville H."/>
            <person name="Roncero M.I.G."/>
            <person name="Seong K.-Y."/>
            <person name="Tetko I.V."/>
            <person name="Urban M."/>
            <person name="Waalwijk C."/>
            <person name="Ward T.J."/>
            <person name="Yao J."/>
            <person name="Birren B.W."/>
            <person name="Kistler H.C."/>
        </authorList>
    </citation>
    <scope>NUCLEOTIDE SEQUENCE [LARGE SCALE GENOMIC DNA]</scope>
    <source>
        <strain evidence="3">ATCC MYA-4620 / CBS 123657 / FGSC 9075 / NRRL 31084 / PH-1</strain>
        <strain evidence="2">PH-1 / ATCC MYA-4620 / FGSC 9075 / NRRL 31084</strain>
    </source>
</reference>
<sequence>MAITGKRWANLILVPKVAGVPWLTLPCYLFGSCRAVTGTSYLSYLYGLEPRFGWDIRKWKNSRKKTPHRAVPVPAASHIPI</sequence>
<accession>A0A098D2X6</accession>
<name>A0A098D2X6_GIBZE</name>
<protein>
    <submittedName>
        <fullName evidence="1">Chromosome 1, complete genome</fullName>
    </submittedName>
</protein>
<evidence type="ECO:0000313" key="3">
    <source>
        <dbReference type="Proteomes" id="UP000070720"/>
    </source>
</evidence>
<dbReference type="AlphaFoldDB" id="A0A098D2X6"/>
<dbReference type="EnsemblFungi" id="CEF73319">
    <property type="protein sequence ID" value="CEF73319"/>
    <property type="gene ID" value="FGRRES_15118"/>
</dbReference>
<reference evidence="1 3" key="3">
    <citation type="journal article" date="2015" name="BMC Genomics">
        <title>The completed genome sequence of the pathogenic ascomycete fungus Fusarium graminearum.</title>
        <authorList>
            <person name="King R."/>
            <person name="Urban M."/>
            <person name="Hammond-Kosack M.C."/>
            <person name="Hassani-Pak K."/>
            <person name="Hammond-Kosack K.E."/>
        </authorList>
    </citation>
    <scope>NUCLEOTIDE SEQUENCE [LARGE SCALE GENOMIC DNA]</scope>
    <source>
        <strain evidence="3">ATCC MYA-4620 / CBS 123657 / FGSC 9075 / NRRL 31084 / PH-1</strain>
        <strain evidence="1">PH-1</strain>
    </source>
</reference>
<keyword evidence="3" id="KW-1185">Reference proteome</keyword>
<dbReference type="EMBL" id="HG970332">
    <property type="protein sequence ID" value="CEF73319.1"/>
    <property type="molecule type" value="Genomic_DNA"/>
</dbReference>
<proteinExistence type="predicted"/>
<dbReference type="InParanoid" id="A0A098D2X6"/>
<evidence type="ECO:0000313" key="2">
    <source>
        <dbReference type="EnsemblFungi" id="CEF73319"/>
    </source>
</evidence>
<dbReference type="PROSITE" id="PS51257">
    <property type="entry name" value="PROKAR_LIPOPROTEIN"/>
    <property type="match status" value="1"/>
</dbReference>
<gene>
    <name evidence="1" type="ORF">FGRAMPH1_01T03035</name>
</gene>
<accession>A0A0E0RPZ4</accession>
<reference evidence="2" key="4">
    <citation type="submission" date="2017-01" db="UniProtKB">
        <authorList>
            <consortium name="EnsemblFungi"/>
        </authorList>
    </citation>
    <scope>IDENTIFICATION</scope>
    <source>
        <strain evidence="2">PH-1 / ATCC MYA-4620 / FGSC 9075 / NRRL 31084</strain>
    </source>
</reference>
<dbReference type="Proteomes" id="UP000070720">
    <property type="component" value="Chromosome 1"/>
</dbReference>
<organism evidence="1 3">
    <name type="scientific">Gibberella zeae (strain ATCC MYA-4620 / CBS 123657 / FGSC 9075 / NRRL 31084 / PH-1)</name>
    <name type="common">Wheat head blight fungus</name>
    <name type="synonym">Fusarium graminearum</name>
    <dbReference type="NCBI Taxonomy" id="229533"/>
    <lineage>
        <taxon>Eukaryota</taxon>
        <taxon>Fungi</taxon>
        <taxon>Dikarya</taxon>
        <taxon>Ascomycota</taxon>
        <taxon>Pezizomycotina</taxon>
        <taxon>Sordariomycetes</taxon>
        <taxon>Hypocreomycetidae</taxon>
        <taxon>Hypocreales</taxon>
        <taxon>Nectriaceae</taxon>
        <taxon>Fusarium</taxon>
    </lineage>
</organism>
<evidence type="ECO:0000313" key="1">
    <source>
        <dbReference type="EMBL" id="CEF73319.1"/>
    </source>
</evidence>
<reference evidence="2 3" key="2">
    <citation type="journal article" date="2010" name="Nature">
        <title>Comparative genomics reveals mobile pathogenicity chromosomes in Fusarium.</title>
        <authorList>
            <person name="Ma L.J."/>
            <person name="van der Does H.C."/>
            <person name="Borkovich K.A."/>
            <person name="Coleman J.J."/>
            <person name="Daboussi M.J."/>
            <person name="Di Pietro A."/>
            <person name="Dufresne M."/>
            <person name="Freitag M."/>
            <person name="Grabherr M."/>
            <person name="Henrissat B."/>
            <person name="Houterman P.M."/>
            <person name="Kang S."/>
            <person name="Shim W.B."/>
            <person name="Woloshuk C."/>
            <person name="Xie X."/>
            <person name="Xu J.R."/>
            <person name="Antoniw J."/>
            <person name="Baker S.E."/>
            <person name="Bluhm B.H."/>
            <person name="Breakspear A."/>
            <person name="Brown D.W."/>
            <person name="Butchko R.A."/>
            <person name="Chapman S."/>
            <person name="Coulson R."/>
            <person name="Coutinho P.M."/>
            <person name="Danchin E.G."/>
            <person name="Diener A."/>
            <person name="Gale L.R."/>
            <person name="Gardiner D.M."/>
            <person name="Goff S."/>
            <person name="Hammond-Kosack K.E."/>
            <person name="Hilburn K."/>
            <person name="Hua-Van A."/>
            <person name="Jonkers W."/>
            <person name="Kazan K."/>
            <person name="Kodira C.D."/>
            <person name="Koehrsen M."/>
            <person name="Kumar L."/>
            <person name="Lee Y.H."/>
            <person name="Li L."/>
            <person name="Manners J.M."/>
            <person name="Miranda-Saavedra D."/>
            <person name="Mukherjee M."/>
            <person name="Park G."/>
            <person name="Park J."/>
            <person name="Park S.Y."/>
            <person name="Proctor R.H."/>
            <person name="Regev A."/>
            <person name="Ruiz-Roldan M.C."/>
            <person name="Sain D."/>
            <person name="Sakthikumar S."/>
            <person name="Sykes S."/>
            <person name="Schwartz D.C."/>
            <person name="Turgeon B.G."/>
            <person name="Wapinski I."/>
            <person name="Yoder O."/>
            <person name="Young S."/>
            <person name="Zeng Q."/>
            <person name="Zhou S."/>
            <person name="Galagan J."/>
            <person name="Cuomo C.A."/>
            <person name="Kistler H.C."/>
            <person name="Rep M."/>
        </authorList>
    </citation>
    <scope>GENOME REANNOTATION</scope>
    <source>
        <strain evidence="3">ATCC MYA-4620 / CBS 123657 / FGSC 9075 / NRRL 31084 / PH-1</strain>
        <strain evidence="2">PH-1 / ATCC MYA-4620 / FGSC 9075 / NRRL 31084</strain>
    </source>
</reference>